<evidence type="ECO:0000313" key="5">
    <source>
        <dbReference type="Proteomes" id="UP000316778"/>
    </source>
</evidence>
<dbReference type="OrthoDB" id="5419426at2"/>
<keyword evidence="5" id="KW-1185">Reference proteome</keyword>
<accession>A0A562TFP4</accession>
<name>A0A562TFP4_CHIJA</name>
<comment type="caution">
    <text evidence="4">The sequence shown here is derived from an EMBL/GenBank/DDBJ whole genome shotgun (WGS) entry which is preliminary data.</text>
</comment>
<dbReference type="Gene3D" id="3.40.630.30">
    <property type="match status" value="1"/>
</dbReference>
<evidence type="ECO:0000313" key="4">
    <source>
        <dbReference type="EMBL" id="TWI91790.1"/>
    </source>
</evidence>
<proteinExistence type="predicted"/>
<dbReference type="GO" id="GO:0016747">
    <property type="term" value="F:acyltransferase activity, transferring groups other than amino-acyl groups"/>
    <property type="evidence" value="ECO:0007669"/>
    <property type="project" value="InterPro"/>
</dbReference>
<dbReference type="RefSeq" id="WP_145710924.1">
    <property type="nucleotide sequence ID" value="NZ_BAAAFY010000001.1"/>
</dbReference>
<reference evidence="4 5" key="1">
    <citation type="journal article" date="2013" name="Stand. Genomic Sci.">
        <title>Genomic Encyclopedia of Type Strains, Phase I: The one thousand microbial genomes (KMG-I) project.</title>
        <authorList>
            <person name="Kyrpides N.C."/>
            <person name="Woyke T."/>
            <person name="Eisen J.A."/>
            <person name="Garrity G."/>
            <person name="Lilburn T.G."/>
            <person name="Beck B.J."/>
            <person name="Whitman W.B."/>
            <person name="Hugenholtz P."/>
            <person name="Klenk H.P."/>
        </authorList>
    </citation>
    <scope>NUCLEOTIDE SEQUENCE [LARGE SCALE GENOMIC DNA]</scope>
    <source>
        <strain evidence="4 5">DSM 13484</strain>
    </source>
</reference>
<evidence type="ECO:0000259" key="3">
    <source>
        <dbReference type="PROSITE" id="PS51186"/>
    </source>
</evidence>
<dbReference type="PROSITE" id="PS51186">
    <property type="entry name" value="GNAT"/>
    <property type="match status" value="1"/>
</dbReference>
<dbReference type="SUPFAM" id="SSF55729">
    <property type="entry name" value="Acyl-CoA N-acyltransferases (Nat)"/>
    <property type="match status" value="1"/>
</dbReference>
<evidence type="ECO:0000256" key="1">
    <source>
        <dbReference type="ARBA" id="ARBA00022679"/>
    </source>
</evidence>
<gene>
    <name evidence="4" type="ORF">LX66_1170</name>
</gene>
<dbReference type="Pfam" id="PF00583">
    <property type="entry name" value="Acetyltransf_1"/>
    <property type="match status" value="1"/>
</dbReference>
<dbReference type="InterPro" id="IPR000182">
    <property type="entry name" value="GNAT_dom"/>
</dbReference>
<sequence>MIIRPMQPGDNQPVGAIIQAVLQEFGANKPGTAYYDEHLYRLYDSFPPASSCYWVAELQGMVAGGGGIYPTAGLPAGCCELVKLYLLPQARGRGLGKALVERCLRSAKELGYRQVYLETMPELRVTVPLYEKAGFRCLQKPLGQSGHHACNIWMIKDI</sequence>
<dbReference type="InterPro" id="IPR016181">
    <property type="entry name" value="Acyl_CoA_acyltransferase"/>
</dbReference>
<dbReference type="EMBL" id="VLLG01000002">
    <property type="protein sequence ID" value="TWI91790.1"/>
    <property type="molecule type" value="Genomic_DNA"/>
</dbReference>
<dbReference type="Proteomes" id="UP000316778">
    <property type="component" value="Unassembled WGS sequence"/>
</dbReference>
<organism evidence="4 5">
    <name type="scientific">Chitinophaga japonensis</name>
    <name type="common">Flexibacter japonensis</name>
    <dbReference type="NCBI Taxonomy" id="104662"/>
    <lineage>
        <taxon>Bacteria</taxon>
        <taxon>Pseudomonadati</taxon>
        <taxon>Bacteroidota</taxon>
        <taxon>Chitinophagia</taxon>
        <taxon>Chitinophagales</taxon>
        <taxon>Chitinophagaceae</taxon>
        <taxon>Chitinophaga</taxon>
    </lineage>
</organism>
<evidence type="ECO:0000256" key="2">
    <source>
        <dbReference type="ARBA" id="ARBA00023315"/>
    </source>
</evidence>
<keyword evidence="1 4" id="KW-0808">Transferase</keyword>
<dbReference type="InterPro" id="IPR050832">
    <property type="entry name" value="Bact_Acetyltransf"/>
</dbReference>
<feature type="domain" description="N-acetyltransferase" evidence="3">
    <location>
        <begin position="1"/>
        <end position="158"/>
    </location>
</feature>
<dbReference type="CDD" id="cd04301">
    <property type="entry name" value="NAT_SF"/>
    <property type="match status" value="1"/>
</dbReference>
<dbReference type="AlphaFoldDB" id="A0A562TFP4"/>
<keyword evidence="2" id="KW-0012">Acyltransferase</keyword>
<dbReference type="PANTHER" id="PTHR43877">
    <property type="entry name" value="AMINOALKYLPHOSPHONATE N-ACETYLTRANSFERASE-RELATED-RELATED"/>
    <property type="match status" value="1"/>
</dbReference>
<protein>
    <submittedName>
        <fullName evidence="4">Putative acetyltransferase</fullName>
    </submittedName>
</protein>